<dbReference type="Gene3D" id="3.40.50.150">
    <property type="entry name" value="Vaccinia Virus protein VP39"/>
    <property type="match status" value="1"/>
</dbReference>
<evidence type="ECO:0000313" key="2">
    <source>
        <dbReference type="EMBL" id="MBO9205266.1"/>
    </source>
</evidence>
<feature type="domain" description="Methyltransferase" evidence="1">
    <location>
        <begin position="44"/>
        <end position="139"/>
    </location>
</feature>
<dbReference type="InterPro" id="IPR041698">
    <property type="entry name" value="Methyltransf_25"/>
</dbReference>
<proteinExistence type="predicted"/>
<name>A0ABS3Z519_9BACT</name>
<dbReference type="Proteomes" id="UP000677244">
    <property type="component" value="Unassembled WGS sequence"/>
</dbReference>
<sequence>MSQRNHWDQIFGKKDDQQKSWFQSYPAISIQFIEELNLAKDAPIIDVGGGDSLFVDALIEKGYSDITVLDISEVAIANAQRRLGNKAHLVTWIVSDILDFQPVRNYACWHDRAVFHFVTDDQKIGHYTTLIARALKDGGALVIGTFAEDGPEKCSNLPVQRYSQKALTDLLKPSFIKIRCVNQVHQTPFNTMQSFTFCSFKKA</sequence>
<dbReference type="Pfam" id="PF13649">
    <property type="entry name" value="Methyltransf_25"/>
    <property type="match status" value="1"/>
</dbReference>
<dbReference type="CDD" id="cd02440">
    <property type="entry name" value="AdoMet_MTases"/>
    <property type="match status" value="1"/>
</dbReference>
<evidence type="ECO:0000313" key="3">
    <source>
        <dbReference type="Proteomes" id="UP000677244"/>
    </source>
</evidence>
<dbReference type="EMBL" id="JAGHKO010000024">
    <property type="protein sequence ID" value="MBO9205266.1"/>
    <property type="molecule type" value="Genomic_DNA"/>
</dbReference>
<dbReference type="PANTHER" id="PTHR12843:SF5">
    <property type="entry name" value="EEF1A LYSINE METHYLTRANSFERASE 2"/>
    <property type="match status" value="1"/>
</dbReference>
<reference evidence="2 3" key="1">
    <citation type="submission" date="2021-03" db="EMBL/GenBank/DDBJ databases">
        <title>Assistant Professor.</title>
        <authorList>
            <person name="Huq M.A."/>
        </authorList>
    </citation>
    <scope>NUCLEOTIDE SEQUENCE [LARGE SCALE GENOMIC DNA]</scope>
    <source>
        <strain evidence="2 3">MAH-29</strain>
    </source>
</reference>
<keyword evidence="3" id="KW-1185">Reference proteome</keyword>
<accession>A0ABS3Z519</accession>
<dbReference type="GO" id="GO:0032259">
    <property type="term" value="P:methylation"/>
    <property type="evidence" value="ECO:0007669"/>
    <property type="project" value="UniProtKB-KW"/>
</dbReference>
<keyword evidence="2" id="KW-0489">Methyltransferase</keyword>
<gene>
    <name evidence="2" type="ORF">J7I42_33570</name>
</gene>
<dbReference type="InterPro" id="IPR029063">
    <property type="entry name" value="SAM-dependent_MTases_sf"/>
</dbReference>
<evidence type="ECO:0000259" key="1">
    <source>
        <dbReference type="Pfam" id="PF13649"/>
    </source>
</evidence>
<dbReference type="PANTHER" id="PTHR12843">
    <property type="entry name" value="PROTEIN-LYSINE N-METHYLTRANSFERASE METTL10"/>
    <property type="match status" value="1"/>
</dbReference>
<comment type="caution">
    <text evidence="2">The sequence shown here is derived from an EMBL/GenBank/DDBJ whole genome shotgun (WGS) entry which is preliminary data.</text>
</comment>
<keyword evidence="2" id="KW-0808">Transferase</keyword>
<dbReference type="SUPFAM" id="SSF53335">
    <property type="entry name" value="S-adenosyl-L-methionine-dependent methyltransferases"/>
    <property type="match status" value="1"/>
</dbReference>
<dbReference type="GO" id="GO:0008168">
    <property type="term" value="F:methyltransferase activity"/>
    <property type="evidence" value="ECO:0007669"/>
    <property type="project" value="UniProtKB-KW"/>
</dbReference>
<dbReference type="RefSeq" id="WP_209144675.1">
    <property type="nucleotide sequence ID" value="NZ_JAGHKO010000024.1"/>
</dbReference>
<protein>
    <submittedName>
        <fullName evidence="2">Class I SAM-dependent methyltransferase</fullName>
    </submittedName>
</protein>
<organism evidence="2 3">
    <name type="scientific">Niastella soli</name>
    <dbReference type="NCBI Taxonomy" id="2821487"/>
    <lineage>
        <taxon>Bacteria</taxon>
        <taxon>Pseudomonadati</taxon>
        <taxon>Bacteroidota</taxon>
        <taxon>Chitinophagia</taxon>
        <taxon>Chitinophagales</taxon>
        <taxon>Chitinophagaceae</taxon>
        <taxon>Niastella</taxon>
    </lineage>
</organism>